<evidence type="ECO:0000259" key="7">
    <source>
        <dbReference type="SMART" id="SM00905"/>
    </source>
</evidence>
<evidence type="ECO:0000256" key="6">
    <source>
        <dbReference type="RuleBase" id="RU362079"/>
    </source>
</evidence>
<evidence type="ECO:0000256" key="1">
    <source>
        <dbReference type="ARBA" id="ARBA00001353"/>
    </source>
</evidence>
<dbReference type="GO" id="GO:0004150">
    <property type="term" value="F:dihydroneopterin aldolase activity"/>
    <property type="evidence" value="ECO:0007669"/>
    <property type="project" value="UniProtKB-UniRule"/>
</dbReference>
<dbReference type="GO" id="GO:0005737">
    <property type="term" value="C:cytoplasm"/>
    <property type="evidence" value="ECO:0007669"/>
    <property type="project" value="TreeGrafter"/>
</dbReference>
<reference evidence="8" key="1">
    <citation type="submission" date="2008-01" db="EMBL/GenBank/DDBJ databases">
        <title>Complete sequence of chromosome of Caulobacter sp. K31.</title>
        <authorList>
            <consortium name="US DOE Joint Genome Institute"/>
            <person name="Copeland A."/>
            <person name="Lucas S."/>
            <person name="Lapidus A."/>
            <person name="Barry K."/>
            <person name="Glavina del Rio T."/>
            <person name="Dalin E."/>
            <person name="Tice H."/>
            <person name="Pitluck S."/>
            <person name="Bruce D."/>
            <person name="Goodwin L."/>
            <person name="Thompson L.S."/>
            <person name="Brettin T."/>
            <person name="Detter J.C."/>
            <person name="Han C."/>
            <person name="Schmutz J."/>
            <person name="Larimer F."/>
            <person name="Land M."/>
            <person name="Hauser L."/>
            <person name="Kyrpides N."/>
            <person name="Kim E."/>
            <person name="Stephens C."/>
            <person name="Richardson P."/>
        </authorList>
    </citation>
    <scope>NUCLEOTIDE SEQUENCE [LARGE SCALE GENOMIC DNA]</scope>
    <source>
        <strain evidence="8">K31</strain>
    </source>
</reference>
<proteinExistence type="inferred from homology"/>
<dbReference type="InterPro" id="IPR006156">
    <property type="entry name" value="Dihydroneopterin_aldolase"/>
</dbReference>
<evidence type="ECO:0000313" key="8">
    <source>
        <dbReference type="EMBL" id="ABZ73465.1"/>
    </source>
</evidence>
<dbReference type="GO" id="GO:0046654">
    <property type="term" value="P:tetrahydrofolate biosynthetic process"/>
    <property type="evidence" value="ECO:0007669"/>
    <property type="project" value="UniProtKB-UniRule"/>
</dbReference>
<evidence type="ECO:0000256" key="5">
    <source>
        <dbReference type="ARBA" id="ARBA00023239"/>
    </source>
</evidence>
<accession>B0SZD6</accession>
<dbReference type="AlphaFoldDB" id="B0SZD6"/>
<dbReference type="NCBIfam" id="TIGR00526">
    <property type="entry name" value="folB_dom"/>
    <property type="match status" value="1"/>
</dbReference>
<comment type="catalytic activity">
    <reaction evidence="1 6">
        <text>7,8-dihydroneopterin = 6-hydroxymethyl-7,8-dihydropterin + glycolaldehyde</text>
        <dbReference type="Rhea" id="RHEA:10540"/>
        <dbReference type="ChEBI" id="CHEBI:17001"/>
        <dbReference type="ChEBI" id="CHEBI:17071"/>
        <dbReference type="ChEBI" id="CHEBI:44841"/>
        <dbReference type="EC" id="4.1.2.25"/>
    </reaction>
</comment>
<dbReference type="SUPFAM" id="SSF55620">
    <property type="entry name" value="Tetrahydrobiopterin biosynthesis enzymes-like"/>
    <property type="match status" value="1"/>
</dbReference>
<dbReference type="EC" id="4.1.2.25" evidence="6"/>
<dbReference type="SMART" id="SM00905">
    <property type="entry name" value="FolB"/>
    <property type="match status" value="1"/>
</dbReference>
<dbReference type="Gene3D" id="3.30.1130.10">
    <property type="match status" value="1"/>
</dbReference>
<dbReference type="eggNOG" id="COG1539">
    <property type="taxonomic scope" value="Bacteria"/>
</dbReference>
<dbReference type="KEGG" id="cak:Caul_4345"/>
<feature type="domain" description="Dihydroneopterin aldolase/epimerase" evidence="7">
    <location>
        <begin position="32"/>
        <end position="140"/>
    </location>
</feature>
<keyword evidence="5 6" id="KW-0456">Lyase</keyword>
<comment type="function">
    <text evidence="6">Catalyzes the conversion of 7,8-dihydroneopterin to 6-hydroxymethyl-7,8-dihydropterin.</text>
</comment>
<keyword evidence="4 6" id="KW-0289">Folate biosynthesis</keyword>
<dbReference type="EMBL" id="CP000927">
    <property type="protein sequence ID" value="ABZ73465.1"/>
    <property type="molecule type" value="Genomic_DNA"/>
</dbReference>
<comment type="pathway">
    <text evidence="2 6">Cofactor biosynthesis; tetrahydrofolate biosynthesis; 2-amino-4-hydroxy-6-hydroxymethyl-7,8-dihydropteridine diphosphate from 7,8-dihydroneopterin triphosphate: step 3/4.</text>
</comment>
<organism evidence="8">
    <name type="scientific">Caulobacter sp. (strain K31)</name>
    <dbReference type="NCBI Taxonomy" id="366602"/>
    <lineage>
        <taxon>Bacteria</taxon>
        <taxon>Pseudomonadati</taxon>
        <taxon>Pseudomonadota</taxon>
        <taxon>Alphaproteobacteria</taxon>
        <taxon>Caulobacterales</taxon>
        <taxon>Caulobacteraceae</taxon>
        <taxon>Caulobacter</taxon>
    </lineage>
</organism>
<sequence>MAAQPLTNAPDDAAPFSKGVGPAPARVIVTKVFVRGLKVEAWIGVYDHEHGRQQPLVIDVELDVAASHCEDLGDTVNYETILQAAQAIAAEGHIDLVETFAERLAQACFADSRVTRARVRVEKPLALAPHAAAAGVEITAVRG</sequence>
<dbReference type="STRING" id="366602.Caul_4345"/>
<name>B0SZD6_CAUSK</name>
<dbReference type="GO" id="GO:0046656">
    <property type="term" value="P:folic acid biosynthetic process"/>
    <property type="evidence" value="ECO:0007669"/>
    <property type="project" value="UniProtKB-UniRule"/>
</dbReference>
<comment type="similarity">
    <text evidence="3 6">Belongs to the DHNA family.</text>
</comment>
<dbReference type="InterPro" id="IPR043133">
    <property type="entry name" value="GTP-CH-I_C/QueF"/>
</dbReference>
<evidence type="ECO:0000256" key="2">
    <source>
        <dbReference type="ARBA" id="ARBA00005013"/>
    </source>
</evidence>
<dbReference type="Pfam" id="PF02152">
    <property type="entry name" value="FolB"/>
    <property type="match status" value="1"/>
</dbReference>
<dbReference type="PANTHER" id="PTHR42844">
    <property type="entry name" value="DIHYDRONEOPTERIN ALDOLASE 1-RELATED"/>
    <property type="match status" value="1"/>
</dbReference>
<dbReference type="NCBIfam" id="TIGR00525">
    <property type="entry name" value="folB"/>
    <property type="match status" value="1"/>
</dbReference>
<dbReference type="UniPathway" id="UPA00077">
    <property type="reaction ID" value="UER00154"/>
</dbReference>
<evidence type="ECO:0000256" key="4">
    <source>
        <dbReference type="ARBA" id="ARBA00022909"/>
    </source>
</evidence>
<gene>
    <name evidence="8" type="ordered locus">Caul_4345</name>
</gene>
<protein>
    <recommendedName>
        <fullName evidence="6">7,8-dihydroneopterin aldolase</fullName>
        <ecNumber evidence="6">4.1.2.25</ecNumber>
    </recommendedName>
</protein>
<dbReference type="HOGENOM" id="CLU_112632_0_1_5"/>
<evidence type="ECO:0000256" key="3">
    <source>
        <dbReference type="ARBA" id="ARBA00005708"/>
    </source>
</evidence>
<dbReference type="PANTHER" id="PTHR42844:SF1">
    <property type="entry name" value="DIHYDRONEOPTERIN ALDOLASE 1-RELATED"/>
    <property type="match status" value="1"/>
</dbReference>
<dbReference type="InterPro" id="IPR006157">
    <property type="entry name" value="FolB_dom"/>
</dbReference>